<sequence length="98" mass="10352">MPDAGSYPEADAKSRCLATTAAGMLTPFCTTNELLLNYVHVIVVKAKNRAALQTGGIYQAPVLLNVCVLLRNRALGKGSGEVFKPTEDAQGDTNPCIS</sequence>
<dbReference type="Proteomes" id="UP000796761">
    <property type="component" value="Unassembled WGS sequence"/>
</dbReference>
<dbReference type="EMBL" id="SWJQ01001390">
    <property type="protein sequence ID" value="TRZ08320.1"/>
    <property type="molecule type" value="Genomic_DNA"/>
</dbReference>
<proteinExistence type="predicted"/>
<feature type="region of interest" description="Disordered" evidence="1">
    <location>
        <begin position="78"/>
        <end position="98"/>
    </location>
</feature>
<evidence type="ECO:0000313" key="2">
    <source>
        <dbReference type="EMBL" id="TRZ08320.1"/>
    </source>
</evidence>
<gene>
    <name evidence="2" type="ORF">HGM15179_018784</name>
</gene>
<evidence type="ECO:0000256" key="1">
    <source>
        <dbReference type="SAM" id="MobiDB-lite"/>
    </source>
</evidence>
<keyword evidence="3" id="KW-1185">Reference proteome</keyword>
<comment type="caution">
    <text evidence="2">The sequence shown here is derived from an EMBL/GenBank/DDBJ whole genome shotgun (WGS) entry which is preliminary data.</text>
</comment>
<dbReference type="AlphaFoldDB" id="A0A8K1FYE7"/>
<evidence type="ECO:0000313" key="3">
    <source>
        <dbReference type="Proteomes" id="UP000796761"/>
    </source>
</evidence>
<organism evidence="2 3">
    <name type="scientific">Zosterops borbonicus</name>
    <dbReference type="NCBI Taxonomy" id="364589"/>
    <lineage>
        <taxon>Eukaryota</taxon>
        <taxon>Metazoa</taxon>
        <taxon>Chordata</taxon>
        <taxon>Craniata</taxon>
        <taxon>Vertebrata</taxon>
        <taxon>Euteleostomi</taxon>
        <taxon>Archelosauria</taxon>
        <taxon>Archosauria</taxon>
        <taxon>Dinosauria</taxon>
        <taxon>Saurischia</taxon>
        <taxon>Theropoda</taxon>
        <taxon>Coelurosauria</taxon>
        <taxon>Aves</taxon>
        <taxon>Neognathae</taxon>
        <taxon>Neoaves</taxon>
        <taxon>Telluraves</taxon>
        <taxon>Australaves</taxon>
        <taxon>Passeriformes</taxon>
        <taxon>Sylvioidea</taxon>
        <taxon>Zosteropidae</taxon>
        <taxon>Zosterops</taxon>
    </lineage>
</organism>
<protein>
    <submittedName>
        <fullName evidence="2">Uncharacterized protein</fullName>
    </submittedName>
</protein>
<accession>A0A8K1FYE7</accession>
<reference evidence="2" key="1">
    <citation type="submission" date="2019-04" db="EMBL/GenBank/DDBJ databases">
        <title>Genome assembly of Zosterops borbonicus 15179.</title>
        <authorList>
            <person name="Leroy T."/>
            <person name="Anselmetti Y."/>
            <person name="Tilak M.-K."/>
            <person name="Nabholz B."/>
        </authorList>
    </citation>
    <scope>NUCLEOTIDE SEQUENCE</scope>
    <source>
        <strain evidence="2">HGM_15179</strain>
        <tissue evidence="2">Muscle</tissue>
    </source>
</reference>
<name>A0A8K1FYE7_9PASS</name>